<keyword evidence="2" id="KW-0812">Transmembrane</keyword>
<dbReference type="AlphaFoldDB" id="A0AAJ5VZL4"/>
<dbReference type="Proteomes" id="UP001213972">
    <property type="component" value="Chromosome"/>
</dbReference>
<evidence type="ECO:0000256" key="2">
    <source>
        <dbReference type="SAM" id="Phobius"/>
    </source>
</evidence>
<keyword evidence="2" id="KW-0472">Membrane</keyword>
<reference evidence="3" key="1">
    <citation type="submission" date="2023-03" db="EMBL/GenBank/DDBJ databases">
        <title>Andean soil-derived lignocellulolytic bacterial consortium as a source of novel taxa and putative plastic-active enzymes.</title>
        <authorList>
            <person name="Diaz-Garcia L."/>
            <person name="Chuvochina M."/>
            <person name="Feuerriegel G."/>
            <person name="Bunk B."/>
            <person name="Sproer C."/>
            <person name="Streit W.R."/>
            <person name="Rodriguez L.M."/>
            <person name="Overmann J."/>
            <person name="Jimenez D.J."/>
        </authorList>
    </citation>
    <scope>NUCLEOTIDE SEQUENCE</scope>
    <source>
        <strain evidence="3">MAG 4610</strain>
    </source>
</reference>
<feature type="compositionally biased region" description="Pro residues" evidence="1">
    <location>
        <begin position="313"/>
        <end position="323"/>
    </location>
</feature>
<name>A0AAJ5VZL4_9MICO</name>
<keyword evidence="2" id="KW-1133">Transmembrane helix</keyword>
<accession>A0AAJ5VZL4</accession>
<evidence type="ECO:0000313" key="3">
    <source>
        <dbReference type="EMBL" id="WEK13164.1"/>
    </source>
</evidence>
<protein>
    <submittedName>
        <fullName evidence="3">DUF6049 family protein</fullName>
    </submittedName>
</protein>
<organism evidence="3 4">
    <name type="scientific">Candidatus Microbacterium phytovorans</name>
    <dbReference type="NCBI Taxonomy" id="3121374"/>
    <lineage>
        <taxon>Bacteria</taxon>
        <taxon>Bacillati</taxon>
        <taxon>Actinomycetota</taxon>
        <taxon>Actinomycetes</taxon>
        <taxon>Micrococcales</taxon>
        <taxon>Microbacteriaceae</taxon>
        <taxon>Microbacterium</taxon>
    </lineage>
</organism>
<sequence>MTMTPPASVAPDARRPGARTHRLASTSRIVAAAAAVLLGVSVSAGAFGAPPSAVAADVETSSGLELLVAAEGDGVVGDDGSLRVALSMVNQTATTVPAGTADISVGRAPLASRSAVSAWLEGTRTTRLRDVGTATLGAVSSLSAVTATTVVEVGDDLDPGVYALRATSPSPRGTLVSRGVFVVGDDVDGDIAVLVPITAGPLENGLLSSDELAELTAPGGGLRAQVDAVTGTAAILAVDPAVVAAIRVLGTTAPPTATEWLDDLLALPNTRFALQFGDADLAAQYAAGVTEPLTVPTLAPAIVAAGVDTSTPSPTPTPTPTPTPGSESPVTADMAALTDIGDARGDVFWPAEGTVDADLVASLGSLSPEAVTIVSSADVGGEAGARARAGESDLLVYDADVSAALRTATSAPRRIDRTAALATASAYASFADADADLLVTVGRSDDRTLPSLRAAVRAAVRLDDRDAVSLTAVHTGTAEAVTVGRGAPDADRVAAVERFLDDEKDLAEFATILADPTVLTATERAAVLQLLGNGWVGHPDAWRVAVEDHLDETAATLDAVAIVPSPDINLLGSSAPLTFSVRNDLPWPATLVLLAEPNDPRLVVQNRIEVAAGAAQTTRVDVPVQARVGSGESSLDLELRSPTMVPIGTTTTVVVSVQAEWESVGIAVMAVLVGTFLVLGIVRTVLRLRRRAAPRSDGRADG</sequence>
<feature type="transmembrane region" description="Helical" evidence="2">
    <location>
        <begin position="664"/>
        <end position="686"/>
    </location>
</feature>
<feature type="region of interest" description="Disordered" evidence="1">
    <location>
        <begin position="1"/>
        <end position="21"/>
    </location>
</feature>
<feature type="region of interest" description="Disordered" evidence="1">
    <location>
        <begin position="307"/>
        <end position="330"/>
    </location>
</feature>
<dbReference type="InterPro" id="IPR046112">
    <property type="entry name" value="DUF6049"/>
</dbReference>
<evidence type="ECO:0000256" key="1">
    <source>
        <dbReference type="SAM" id="MobiDB-lite"/>
    </source>
</evidence>
<gene>
    <name evidence="3" type="ORF">P0Y48_11945</name>
</gene>
<evidence type="ECO:0000313" key="4">
    <source>
        <dbReference type="Proteomes" id="UP001213972"/>
    </source>
</evidence>
<dbReference type="EMBL" id="CP119321">
    <property type="protein sequence ID" value="WEK13164.1"/>
    <property type="molecule type" value="Genomic_DNA"/>
</dbReference>
<dbReference type="Pfam" id="PF19516">
    <property type="entry name" value="DUF6049"/>
    <property type="match status" value="1"/>
</dbReference>
<proteinExistence type="predicted"/>